<protein>
    <submittedName>
        <fullName evidence="1">Uncharacterized protein</fullName>
    </submittedName>
</protein>
<organism evidence="1 2">
    <name type="scientific">Parathielavia hyrcaniae</name>
    <dbReference type="NCBI Taxonomy" id="113614"/>
    <lineage>
        <taxon>Eukaryota</taxon>
        <taxon>Fungi</taxon>
        <taxon>Dikarya</taxon>
        <taxon>Ascomycota</taxon>
        <taxon>Pezizomycotina</taxon>
        <taxon>Sordariomycetes</taxon>
        <taxon>Sordariomycetidae</taxon>
        <taxon>Sordariales</taxon>
        <taxon>Chaetomiaceae</taxon>
        <taxon>Parathielavia</taxon>
    </lineage>
</organism>
<evidence type="ECO:0000313" key="1">
    <source>
        <dbReference type="EMBL" id="KAK4101920.1"/>
    </source>
</evidence>
<dbReference type="Proteomes" id="UP001305647">
    <property type="component" value="Unassembled WGS sequence"/>
</dbReference>
<gene>
    <name evidence="1" type="ORF">N658DRAFT_41656</name>
</gene>
<reference evidence="1" key="2">
    <citation type="submission" date="2023-05" db="EMBL/GenBank/DDBJ databases">
        <authorList>
            <consortium name="Lawrence Berkeley National Laboratory"/>
            <person name="Steindorff A."/>
            <person name="Hensen N."/>
            <person name="Bonometti L."/>
            <person name="Westerberg I."/>
            <person name="Brannstrom I.O."/>
            <person name="Guillou S."/>
            <person name="Cros-Aarteil S."/>
            <person name="Calhoun S."/>
            <person name="Haridas S."/>
            <person name="Kuo A."/>
            <person name="Mondo S."/>
            <person name="Pangilinan J."/>
            <person name="Riley R."/>
            <person name="Labutti K."/>
            <person name="Andreopoulos B."/>
            <person name="Lipzen A."/>
            <person name="Chen C."/>
            <person name="Yanf M."/>
            <person name="Daum C."/>
            <person name="Ng V."/>
            <person name="Clum A."/>
            <person name="Ohm R."/>
            <person name="Martin F."/>
            <person name="Silar P."/>
            <person name="Natvig D."/>
            <person name="Lalanne C."/>
            <person name="Gautier V."/>
            <person name="Ament-Velasquez S.L."/>
            <person name="Kruys A."/>
            <person name="Hutchinson M.I."/>
            <person name="Powell A.J."/>
            <person name="Barry K."/>
            <person name="Miller A.N."/>
            <person name="Grigoriev I.V."/>
            <person name="Debuchy R."/>
            <person name="Gladieux P."/>
            <person name="Thoren M.H."/>
            <person name="Johannesson H."/>
        </authorList>
    </citation>
    <scope>NUCLEOTIDE SEQUENCE</scope>
    <source>
        <strain evidence="1">CBS 757.83</strain>
    </source>
</reference>
<name>A0AAN6T1R3_9PEZI</name>
<reference evidence="1" key="1">
    <citation type="journal article" date="2023" name="Mol. Phylogenet. Evol.">
        <title>Genome-scale phylogeny and comparative genomics of the fungal order Sordariales.</title>
        <authorList>
            <person name="Hensen N."/>
            <person name="Bonometti L."/>
            <person name="Westerberg I."/>
            <person name="Brannstrom I.O."/>
            <person name="Guillou S."/>
            <person name="Cros-Aarteil S."/>
            <person name="Calhoun S."/>
            <person name="Haridas S."/>
            <person name="Kuo A."/>
            <person name="Mondo S."/>
            <person name="Pangilinan J."/>
            <person name="Riley R."/>
            <person name="LaButti K."/>
            <person name="Andreopoulos B."/>
            <person name="Lipzen A."/>
            <person name="Chen C."/>
            <person name="Yan M."/>
            <person name="Daum C."/>
            <person name="Ng V."/>
            <person name="Clum A."/>
            <person name="Steindorff A."/>
            <person name="Ohm R.A."/>
            <person name="Martin F."/>
            <person name="Silar P."/>
            <person name="Natvig D.O."/>
            <person name="Lalanne C."/>
            <person name="Gautier V."/>
            <person name="Ament-Velasquez S.L."/>
            <person name="Kruys A."/>
            <person name="Hutchinson M.I."/>
            <person name="Powell A.J."/>
            <person name="Barry K."/>
            <person name="Miller A.N."/>
            <person name="Grigoriev I.V."/>
            <person name="Debuchy R."/>
            <person name="Gladieux P."/>
            <person name="Hiltunen Thoren M."/>
            <person name="Johannesson H."/>
        </authorList>
    </citation>
    <scope>NUCLEOTIDE SEQUENCE</scope>
    <source>
        <strain evidence="1">CBS 757.83</strain>
    </source>
</reference>
<dbReference type="EMBL" id="MU863633">
    <property type="protein sequence ID" value="KAK4101920.1"/>
    <property type="molecule type" value="Genomic_DNA"/>
</dbReference>
<evidence type="ECO:0000313" key="2">
    <source>
        <dbReference type="Proteomes" id="UP001305647"/>
    </source>
</evidence>
<accession>A0AAN6T1R3</accession>
<dbReference type="AlphaFoldDB" id="A0AAN6T1R3"/>
<proteinExistence type="predicted"/>
<keyword evidence="2" id="KW-1185">Reference proteome</keyword>
<sequence length="210" mass="23601">MPELSEIAHHNERSMLVAEDVPEGSCPRPSCYISRYPHMVHPRSRLSFSKPARQHWQPSWETENMQAQPQAAEGLDALSIADPSLHLVPLALSQSAFPAHSLPSVSPYRPLRRDARSRKLWAVSLARRQKEVATDFGLVNHAERSWTNQHLAPHPGGPWVSDSTHQWPNDGCLMELLRILLGGRPTVNGRPSLLRMARKSRSFPASAAHW</sequence>
<comment type="caution">
    <text evidence="1">The sequence shown here is derived from an EMBL/GenBank/DDBJ whole genome shotgun (WGS) entry which is preliminary data.</text>
</comment>